<sequence length="771" mass="86542">MIFLNQVTRRCHISSQRLVLGFCVSLSGLFAPSAAALDDINLQLKYLHQFQFAGYYAALEQGYYREAGLDVHISEGISGKEPLENVLSGKSQFGVGSSSLLLERHAGKPVVVLGVVFQHSPYVLLTPKTTATQTIHDIAGKSLMLAAQSEEIIAYLKKEGIALDGIKQLEHSFKPDDLINGKVYGFSAYSTNETDYLDRAGFAYQAYTPRSAGIDFYGDNLFTSEQEIAKHPARVRAFREASMRGWQYAMSHTEEISDLILAKYSQRNSREHLLYEAKQMMPLLQPVLVEMGYMNPGRWQHIGEVYAELGMLPKHVSLDGFLYEPNPRLDLVWWYRALAAVVLIAACAWLIHIKHLSTERGIARARIKASEERLNFAMQGAGYGVWDWDIPSGTVMYSERWREMHGYQQDEVPNCLEGWEQRVHPDDLSKIKVAMLDYLKGKSDSYVNEHRALNKDGSWKWVVDRGMVVSRDAHGKPLRMVCTHADISERKQYESNLQHLNEQLELRVEERTRELSLAMQQVIQSEKLASLGSLVAGISHELNTPIGNTLMVASTLNDRISQLDALLASGHISRSKLHLLLEDCQNASALIMRNSQRSGELIASFKRVAVDQTSERRRNFDLHILVQDILNALGPAIRRAKAEVEIRIAAGLQMDSYPGYLEQILSNLVMNSLHHGFNASKSGHILISAQQLIDSVELVYQDDGLGIAKELQHRVFEPFYTTKLGQGGSGLGLSIVYNLTHAIFKGKVQLESEAGHGLRIVFNFPLLPPEQ</sequence>
<dbReference type="InterPro" id="IPR000014">
    <property type="entry name" value="PAS"/>
</dbReference>
<dbReference type="Gene3D" id="1.10.287.130">
    <property type="match status" value="1"/>
</dbReference>
<dbReference type="Gene3D" id="3.30.565.10">
    <property type="entry name" value="Histidine kinase-like ATPase, C-terminal domain"/>
    <property type="match status" value="1"/>
</dbReference>
<keyword evidence="4" id="KW-0808">Transferase</keyword>
<keyword evidence="12" id="KW-1185">Reference proteome</keyword>
<dbReference type="EC" id="2.7.13.3" evidence="2"/>
<dbReference type="PANTHER" id="PTHR43304:SF1">
    <property type="entry name" value="PAC DOMAIN-CONTAINING PROTEIN"/>
    <property type="match status" value="1"/>
</dbReference>
<evidence type="ECO:0000259" key="9">
    <source>
        <dbReference type="PROSITE" id="PS50112"/>
    </source>
</evidence>
<dbReference type="SMART" id="SM00387">
    <property type="entry name" value="HATPase_c"/>
    <property type="match status" value="1"/>
</dbReference>
<dbReference type="InterPro" id="IPR036097">
    <property type="entry name" value="HisK_dim/P_sf"/>
</dbReference>
<dbReference type="PROSITE" id="PS50112">
    <property type="entry name" value="PAS"/>
    <property type="match status" value="1"/>
</dbReference>
<dbReference type="Gene3D" id="3.40.190.10">
    <property type="entry name" value="Periplasmic binding protein-like II"/>
    <property type="match status" value="2"/>
</dbReference>
<dbReference type="InterPro" id="IPR015168">
    <property type="entry name" value="SsuA/THI5"/>
</dbReference>
<evidence type="ECO:0000256" key="2">
    <source>
        <dbReference type="ARBA" id="ARBA00012438"/>
    </source>
</evidence>
<protein>
    <recommendedName>
        <fullName evidence="2">histidine kinase</fullName>
        <ecNumber evidence="2">2.7.13.3</ecNumber>
    </recommendedName>
</protein>
<dbReference type="InterPro" id="IPR035965">
    <property type="entry name" value="PAS-like_dom_sf"/>
</dbReference>
<dbReference type="PANTHER" id="PTHR43304">
    <property type="entry name" value="PHYTOCHROME-LIKE PROTEIN CPH1"/>
    <property type="match status" value="1"/>
</dbReference>
<dbReference type="NCBIfam" id="TIGR00229">
    <property type="entry name" value="sensory_box"/>
    <property type="match status" value="1"/>
</dbReference>
<dbReference type="PRINTS" id="PR00344">
    <property type="entry name" value="BCTRLSENSOR"/>
</dbReference>
<proteinExistence type="predicted"/>
<evidence type="ECO:0000313" key="11">
    <source>
        <dbReference type="EMBL" id="AZP11834.1"/>
    </source>
</evidence>
<dbReference type="PROSITE" id="PS50109">
    <property type="entry name" value="HIS_KIN"/>
    <property type="match status" value="1"/>
</dbReference>
<feature type="signal peptide" evidence="7">
    <location>
        <begin position="1"/>
        <end position="36"/>
    </location>
</feature>
<dbReference type="Pfam" id="PF09084">
    <property type="entry name" value="NMT1"/>
    <property type="match status" value="1"/>
</dbReference>
<dbReference type="InterPro" id="IPR001610">
    <property type="entry name" value="PAC"/>
</dbReference>
<keyword evidence="6" id="KW-0175">Coiled coil</keyword>
<evidence type="ECO:0000256" key="7">
    <source>
        <dbReference type="SAM" id="SignalP"/>
    </source>
</evidence>
<dbReference type="CDD" id="cd00082">
    <property type="entry name" value="HisKA"/>
    <property type="match status" value="1"/>
</dbReference>
<gene>
    <name evidence="11" type="ORF">EJN92_07375</name>
</gene>
<evidence type="ECO:0000256" key="5">
    <source>
        <dbReference type="ARBA" id="ARBA00022777"/>
    </source>
</evidence>
<keyword evidence="5" id="KW-0418">Kinase</keyword>
<keyword evidence="7" id="KW-0732">Signal</keyword>
<dbReference type="RefSeq" id="WP_126127216.1">
    <property type="nucleotide sequence ID" value="NZ_CP034464.1"/>
</dbReference>
<dbReference type="Gene3D" id="3.30.450.20">
    <property type="entry name" value="PAS domain"/>
    <property type="match status" value="1"/>
</dbReference>
<dbReference type="InterPro" id="IPR013655">
    <property type="entry name" value="PAS_fold_3"/>
</dbReference>
<organism evidence="11 12">
    <name type="scientific">Undibacterium parvum</name>
    <dbReference type="NCBI Taxonomy" id="401471"/>
    <lineage>
        <taxon>Bacteria</taxon>
        <taxon>Pseudomonadati</taxon>
        <taxon>Pseudomonadota</taxon>
        <taxon>Betaproteobacteria</taxon>
        <taxon>Burkholderiales</taxon>
        <taxon>Oxalobacteraceae</taxon>
        <taxon>Undibacterium</taxon>
    </lineage>
</organism>
<dbReference type="Pfam" id="PF08447">
    <property type="entry name" value="PAS_3"/>
    <property type="match status" value="1"/>
</dbReference>
<feature type="domain" description="Histidine kinase" evidence="8">
    <location>
        <begin position="537"/>
        <end position="768"/>
    </location>
</feature>
<dbReference type="SUPFAM" id="SSF55874">
    <property type="entry name" value="ATPase domain of HSP90 chaperone/DNA topoisomerase II/histidine kinase"/>
    <property type="match status" value="1"/>
</dbReference>
<dbReference type="InterPro" id="IPR052162">
    <property type="entry name" value="Sensor_kinase/Photoreceptor"/>
</dbReference>
<dbReference type="Proteomes" id="UP000275663">
    <property type="component" value="Chromosome"/>
</dbReference>
<dbReference type="SUPFAM" id="SSF55785">
    <property type="entry name" value="PYP-like sensor domain (PAS domain)"/>
    <property type="match status" value="1"/>
</dbReference>
<evidence type="ECO:0000259" key="10">
    <source>
        <dbReference type="PROSITE" id="PS50113"/>
    </source>
</evidence>
<dbReference type="InterPro" id="IPR003661">
    <property type="entry name" value="HisK_dim/P_dom"/>
</dbReference>
<dbReference type="KEGG" id="upv:EJN92_07375"/>
<keyword evidence="3" id="KW-0597">Phosphoprotein</keyword>
<evidence type="ECO:0000256" key="4">
    <source>
        <dbReference type="ARBA" id="ARBA00022679"/>
    </source>
</evidence>
<dbReference type="Pfam" id="PF02518">
    <property type="entry name" value="HATPase_c"/>
    <property type="match status" value="1"/>
</dbReference>
<dbReference type="InterPro" id="IPR036890">
    <property type="entry name" value="HATPase_C_sf"/>
</dbReference>
<comment type="catalytic activity">
    <reaction evidence="1">
        <text>ATP + protein L-histidine = ADP + protein N-phospho-L-histidine.</text>
        <dbReference type="EC" id="2.7.13.3"/>
    </reaction>
</comment>
<evidence type="ECO:0000256" key="1">
    <source>
        <dbReference type="ARBA" id="ARBA00000085"/>
    </source>
</evidence>
<dbReference type="SMART" id="SM00086">
    <property type="entry name" value="PAC"/>
    <property type="match status" value="1"/>
</dbReference>
<evidence type="ECO:0000259" key="8">
    <source>
        <dbReference type="PROSITE" id="PS50109"/>
    </source>
</evidence>
<feature type="chain" id="PRO_5019150322" description="histidine kinase" evidence="7">
    <location>
        <begin position="37"/>
        <end position="771"/>
    </location>
</feature>
<dbReference type="CDD" id="cd00130">
    <property type="entry name" value="PAS"/>
    <property type="match status" value="1"/>
</dbReference>
<dbReference type="AlphaFoldDB" id="A0A3S9HIA6"/>
<feature type="domain" description="PAC" evidence="10">
    <location>
        <begin position="446"/>
        <end position="499"/>
    </location>
</feature>
<feature type="domain" description="PAS" evidence="9">
    <location>
        <begin position="370"/>
        <end position="442"/>
    </location>
</feature>
<dbReference type="CDD" id="cd00075">
    <property type="entry name" value="HATPase"/>
    <property type="match status" value="1"/>
</dbReference>
<dbReference type="PROSITE" id="PS50113">
    <property type="entry name" value="PAC"/>
    <property type="match status" value="1"/>
</dbReference>
<dbReference type="OrthoDB" id="9177862at2"/>
<dbReference type="InterPro" id="IPR000700">
    <property type="entry name" value="PAS-assoc_C"/>
</dbReference>
<evidence type="ECO:0000256" key="6">
    <source>
        <dbReference type="SAM" id="Coils"/>
    </source>
</evidence>
<dbReference type="InterPro" id="IPR003594">
    <property type="entry name" value="HATPase_dom"/>
</dbReference>
<reference evidence="11 12" key="1">
    <citation type="journal article" date="2011" name="Int. J. Syst. Evol. Microbiol.">
        <title>Description of Undibacterium oligocarboniphilum sp. nov., isolated from purified water, and Undibacterium pigrum strain CCUG 49012 as the type strain of Undibacterium parvum sp. nov., and emended descriptions of the genus Undibacterium and the species Undibacterium pigrum.</title>
        <authorList>
            <person name="Eder W."/>
            <person name="Wanner G."/>
            <person name="Ludwig W."/>
            <person name="Busse H.J."/>
            <person name="Ziemke-Kageler F."/>
            <person name="Lang E."/>
        </authorList>
    </citation>
    <scope>NUCLEOTIDE SEQUENCE [LARGE SCALE GENOMIC DNA]</scope>
    <source>
        <strain evidence="11 12">DSM 23061</strain>
    </source>
</reference>
<feature type="coiled-coil region" evidence="6">
    <location>
        <begin position="490"/>
        <end position="521"/>
    </location>
</feature>
<evidence type="ECO:0000256" key="3">
    <source>
        <dbReference type="ARBA" id="ARBA00022553"/>
    </source>
</evidence>
<dbReference type="InterPro" id="IPR004358">
    <property type="entry name" value="Sig_transdc_His_kin-like_C"/>
</dbReference>
<dbReference type="SUPFAM" id="SSF47384">
    <property type="entry name" value="Homodimeric domain of signal transducing histidine kinase"/>
    <property type="match status" value="1"/>
</dbReference>
<dbReference type="GO" id="GO:0000155">
    <property type="term" value="F:phosphorelay sensor kinase activity"/>
    <property type="evidence" value="ECO:0007669"/>
    <property type="project" value="InterPro"/>
</dbReference>
<dbReference type="EMBL" id="CP034464">
    <property type="protein sequence ID" value="AZP11834.1"/>
    <property type="molecule type" value="Genomic_DNA"/>
</dbReference>
<dbReference type="SUPFAM" id="SSF53850">
    <property type="entry name" value="Periplasmic binding protein-like II"/>
    <property type="match status" value="1"/>
</dbReference>
<dbReference type="InterPro" id="IPR005467">
    <property type="entry name" value="His_kinase_dom"/>
</dbReference>
<evidence type="ECO:0000313" key="12">
    <source>
        <dbReference type="Proteomes" id="UP000275663"/>
    </source>
</evidence>
<accession>A0A3S9HIA6</accession>
<name>A0A3S9HIA6_9BURK</name>